<organism evidence="6 7">
    <name type="scientific">Streptomyces flavotricini</name>
    <dbReference type="NCBI Taxonomy" id="66888"/>
    <lineage>
        <taxon>Bacteria</taxon>
        <taxon>Bacillati</taxon>
        <taxon>Actinomycetota</taxon>
        <taxon>Actinomycetes</taxon>
        <taxon>Kitasatosporales</taxon>
        <taxon>Streptomycetaceae</taxon>
        <taxon>Streptomyces</taxon>
    </lineage>
</organism>
<feature type="region of interest" description="Disordered" evidence="4">
    <location>
        <begin position="25"/>
        <end position="57"/>
    </location>
</feature>
<reference evidence="6 7" key="1">
    <citation type="submission" date="2021-08" db="EMBL/GenBank/DDBJ databases">
        <title>Genomic Architecture of Streptomyces flavotricini NGL1 and Streptomyces erythrochromogenes HMS4 With Differential Plant Beneficial attributes and laccase production capabilities.</title>
        <authorList>
            <person name="Salwan R."/>
            <person name="Kaur R."/>
            <person name="Sharma V."/>
        </authorList>
    </citation>
    <scope>NUCLEOTIDE SEQUENCE [LARGE SCALE GENOMIC DNA]</scope>
    <source>
        <strain evidence="6 7">NGL1</strain>
    </source>
</reference>
<evidence type="ECO:0000256" key="4">
    <source>
        <dbReference type="SAM" id="MobiDB-lite"/>
    </source>
</evidence>
<keyword evidence="2" id="KW-0378">Hydrolase</keyword>
<feature type="domain" description="SF3 helicase" evidence="5">
    <location>
        <begin position="244"/>
        <end position="403"/>
    </location>
</feature>
<dbReference type="PROSITE" id="PS51206">
    <property type="entry name" value="SF3_HELICASE_1"/>
    <property type="match status" value="1"/>
</dbReference>
<evidence type="ECO:0000313" key="7">
    <source>
        <dbReference type="Proteomes" id="UP001520654"/>
    </source>
</evidence>
<evidence type="ECO:0000256" key="3">
    <source>
        <dbReference type="ARBA" id="ARBA00022840"/>
    </source>
</evidence>
<dbReference type="Proteomes" id="UP001520654">
    <property type="component" value="Unassembled WGS sequence"/>
</dbReference>
<accession>A0ABS8EHW2</accession>
<dbReference type="SUPFAM" id="SSF52540">
    <property type="entry name" value="P-loop containing nucleoside triphosphate hydrolases"/>
    <property type="match status" value="1"/>
</dbReference>
<sequence length="532" mass="58298">MSAENDGIPAGFDVQAVAAQILAQPLPAPRGSQESLESLEPAGYATGRERADSGPPEPLETLDALAVAGGEATADGLLPDTLTDRGNAKLFVKLYRNDYRHVPGIGWFRWDGTRWQIDEDDTVMWSAGDLAESIATTDPRGVHPAAALQQHRRRTLSTSGMNAMLTQAKSAPGMVLNAARLDADPYALCTPAGVVDLRTGHIRPAEPTKDFHSRSTSAAPRQMPTPRWNRFLTDTFGEGPEGAEMIDFLQLLLGYSVTGDVGAQVMPFLFGSGKNGKSVLLDVLMKLLGDYADAAPPGFLMSRPYEGHPTDLAELHGRRVIVCSEVKPGDRFDEARVKLLTGGDRIKARRMRQDFFSFEPTHKMWLLGNHRPEVGTGGFAFWRRMRLIPFERVVSDDRKIDNLAGVLVTQEGPGILNWLIDGARRYLGGDRDLTGPERVRIATTAYAETEDHTGRFIGETCRLEADLRAEQAQLYAAYRGWCQHEGAPAISSRAFAARVRESVGLASPKEMILSNQRKYYPGIGLLADEETV</sequence>
<keyword evidence="7" id="KW-1185">Reference proteome</keyword>
<gene>
    <name evidence="6" type="ORF">K7B10_38355</name>
</gene>
<dbReference type="InterPro" id="IPR006500">
    <property type="entry name" value="Helicase_put_C_phage/plasmid"/>
</dbReference>
<protein>
    <submittedName>
        <fullName evidence="6">DUF5906 domain-containing protein</fullName>
    </submittedName>
</protein>
<evidence type="ECO:0000259" key="5">
    <source>
        <dbReference type="PROSITE" id="PS51206"/>
    </source>
</evidence>
<evidence type="ECO:0000256" key="1">
    <source>
        <dbReference type="ARBA" id="ARBA00022741"/>
    </source>
</evidence>
<dbReference type="SMART" id="SM00885">
    <property type="entry name" value="D5_N"/>
    <property type="match status" value="1"/>
</dbReference>
<evidence type="ECO:0000256" key="2">
    <source>
        <dbReference type="ARBA" id="ARBA00022801"/>
    </source>
</evidence>
<keyword evidence="3" id="KW-0067">ATP-binding</keyword>
<proteinExistence type="predicted"/>
<evidence type="ECO:0000313" key="6">
    <source>
        <dbReference type="EMBL" id="MCC0100534.1"/>
    </source>
</evidence>
<name>A0ABS8EHW2_9ACTN</name>
<keyword evidence="1" id="KW-0547">Nucleotide-binding</keyword>
<dbReference type="InterPro" id="IPR045455">
    <property type="entry name" value="NrS-1_pol-like_helicase"/>
</dbReference>
<dbReference type="RefSeq" id="WP_229344250.1">
    <property type="nucleotide sequence ID" value="NZ_JAINUL010000001.1"/>
</dbReference>
<dbReference type="PANTHER" id="PTHR35372:SF2">
    <property type="entry name" value="SF3 HELICASE DOMAIN-CONTAINING PROTEIN"/>
    <property type="match status" value="1"/>
</dbReference>
<dbReference type="InterPro" id="IPR051620">
    <property type="entry name" value="ORF904-like_C"/>
</dbReference>
<dbReference type="InterPro" id="IPR014015">
    <property type="entry name" value="Helicase_SF3_DNA-vir"/>
</dbReference>
<dbReference type="PANTHER" id="PTHR35372">
    <property type="entry name" value="ATP BINDING PROTEIN-RELATED"/>
    <property type="match status" value="1"/>
</dbReference>
<dbReference type="Pfam" id="PF19263">
    <property type="entry name" value="DUF5906"/>
    <property type="match status" value="1"/>
</dbReference>
<dbReference type="Gene3D" id="3.40.50.300">
    <property type="entry name" value="P-loop containing nucleotide triphosphate hydrolases"/>
    <property type="match status" value="1"/>
</dbReference>
<dbReference type="InterPro" id="IPR027417">
    <property type="entry name" value="P-loop_NTPase"/>
</dbReference>
<dbReference type="NCBIfam" id="TIGR01613">
    <property type="entry name" value="primase_Cterm"/>
    <property type="match status" value="1"/>
</dbReference>
<comment type="caution">
    <text evidence="6">The sequence shown here is derived from an EMBL/GenBank/DDBJ whole genome shotgun (WGS) entry which is preliminary data.</text>
</comment>
<dbReference type="EMBL" id="JAINUL010000001">
    <property type="protein sequence ID" value="MCC0100534.1"/>
    <property type="molecule type" value="Genomic_DNA"/>
</dbReference>
<feature type="region of interest" description="Disordered" evidence="4">
    <location>
        <begin position="205"/>
        <end position="228"/>
    </location>
</feature>
<dbReference type="Pfam" id="PF08706">
    <property type="entry name" value="D5_N"/>
    <property type="match status" value="1"/>
</dbReference>
<dbReference type="InterPro" id="IPR014818">
    <property type="entry name" value="Phage/plasmid_primase_P4_C"/>
</dbReference>